<keyword evidence="3" id="KW-1185">Reference proteome</keyword>
<dbReference type="EMBL" id="CR954246">
    <property type="protein sequence ID" value="CAI86403.1"/>
    <property type="molecule type" value="Genomic_DNA"/>
</dbReference>
<accession>Q3IL23</accession>
<sequence>MIFRFSYYNNITILIRLTLRSLLGSYATLFYNISHIFLMGVC</sequence>
<evidence type="ECO:0000313" key="2">
    <source>
        <dbReference type="EMBL" id="CAI86403.1"/>
    </source>
</evidence>
<evidence type="ECO:0000313" key="3">
    <source>
        <dbReference type="Proteomes" id="UP000006843"/>
    </source>
</evidence>
<dbReference type="STRING" id="326442.PSHAa1328"/>
<keyword evidence="1" id="KW-0812">Transmembrane</keyword>
<keyword evidence="1" id="KW-0472">Membrane</keyword>
<organism evidence="2 3">
    <name type="scientific">Pseudoalteromonas translucida (strain TAC 125)</name>
    <dbReference type="NCBI Taxonomy" id="326442"/>
    <lineage>
        <taxon>Bacteria</taxon>
        <taxon>Pseudomonadati</taxon>
        <taxon>Pseudomonadota</taxon>
        <taxon>Gammaproteobacteria</taxon>
        <taxon>Alteromonadales</taxon>
        <taxon>Pseudoalteromonadaceae</taxon>
        <taxon>Pseudoalteromonas</taxon>
    </lineage>
</organism>
<feature type="transmembrane region" description="Helical" evidence="1">
    <location>
        <begin position="21"/>
        <end position="41"/>
    </location>
</feature>
<proteinExistence type="predicted"/>
<dbReference type="HOGENOM" id="CLU_3256564_0_0_6"/>
<dbReference type="Proteomes" id="UP000006843">
    <property type="component" value="Chromosome I"/>
</dbReference>
<protein>
    <submittedName>
        <fullName evidence="2">Membrane protein</fullName>
    </submittedName>
</protein>
<reference evidence="2 3" key="1">
    <citation type="journal article" date="2005" name="Genome Res.">
        <title>Coping with cold: the genome of the versatile marine Antarctica bacterium Pseudoalteromonas haloplanktis TAC125.</title>
        <authorList>
            <person name="Medigue C."/>
            <person name="Krin E."/>
            <person name="Pascal G."/>
            <person name="Barbe V."/>
            <person name="Bernsel A."/>
            <person name="Bertin P."/>
            <person name="Cheung F."/>
            <person name="Cruveiller S."/>
            <person name="Damico S."/>
            <person name="Duilio A."/>
            <person name="Fang G."/>
            <person name="Feller G."/>
            <person name="Mangenot S."/>
            <person name="Marino G."/>
            <person name="Nilsson J."/>
            <person name="Parilli E."/>
            <person name="Rocha E."/>
            <person name="Rouy Z."/>
            <person name="Sekowska A."/>
            <person name="Tutino M.L."/>
            <person name="Vallenet D."/>
            <person name="von Heijne G."/>
            <person name="Danchin A."/>
        </authorList>
    </citation>
    <scope>NUCLEOTIDE SEQUENCE [LARGE SCALE GENOMIC DNA]</scope>
    <source>
        <strain evidence="3">TAC 125</strain>
    </source>
</reference>
<dbReference type="AlphaFoldDB" id="Q3IL23"/>
<gene>
    <name evidence="2" type="ordered locus">PSHAa1328</name>
</gene>
<evidence type="ECO:0000256" key="1">
    <source>
        <dbReference type="SAM" id="Phobius"/>
    </source>
</evidence>
<dbReference type="KEGG" id="pha:PSHAa1328"/>
<name>Q3IL23_PSET1</name>
<keyword evidence="1" id="KW-1133">Transmembrane helix</keyword>